<keyword evidence="4" id="KW-1185">Reference proteome</keyword>
<feature type="region of interest" description="Disordered" evidence="1">
    <location>
        <begin position="1"/>
        <end position="23"/>
    </location>
</feature>
<sequence length="420" mass="46863">MADTNPTTSPPPQPTANNNNNNNYNRLLLDTIQRVIGRPVCPETASQLIQQFINIDPNLVNQRVRNLWSTYGGVGPTDIRDIWQGANSPLWNLWNAAKEKVDLQMDVSSEDRLFLNNGGQRDLNSIMSTNGTQIKLNLSPAVGHSDSSPVVVSGPPDGVLNTYLAIRQLLPITVWFHLHLNSSLSSIILDPSSKPLQDIQKQYEMAICVVPSQSPVITPTPLNHISVYIRTNKGKDDKLQAGIEALREFIESNNFGQFERSVQTKIDLPSHRPEIVGRTYSLLDPIANKTATQITVQRSATNLMSNTSSNTLSISGANFSSISTARTEISDRFVVELDFEVNAKDSQVLENFGRELERMGEQFAVHILMKPGADINRKIVIVRGTDREVRNLFDVRKHIMDLVKCPTSQPFQSLNNNNYH</sequence>
<dbReference type="Proteomes" id="UP000728032">
    <property type="component" value="Unassembled WGS sequence"/>
</dbReference>
<feature type="domain" description="Protein bicaudal C homolog 1 KH-like" evidence="2">
    <location>
        <begin position="337"/>
        <end position="404"/>
    </location>
</feature>
<evidence type="ECO:0000256" key="1">
    <source>
        <dbReference type="SAM" id="MobiDB-lite"/>
    </source>
</evidence>
<evidence type="ECO:0000259" key="2">
    <source>
        <dbReference type="Pfam" id="PF22985"/>
    </source>
</evidence>
<proteinExistence type="predicted"/>
<dbReference type="Pfam" id="PF22985">
    <property type="entry name" value="KH_BICC1"/>
    <property type="match status" value="1"/>
</dbReference>
<dbReference type="EMBL" id="CAJPVJ010005373">
    <property type="protein sequence ID" value="CAG2169471.1"/>
    <property type="molecule type" value="Genomic_DNA"/>
</dbReference>
<organism evidence="3">
    <name type="scientific">Oppiella nova</name>
    <dbReference type="NCBI Taxonomy" id="334625"/>
    <lineage>
        <taxon>Eukaryota</taxon>
        <taxon>Metazoa</taxon>
        <taxon>Ecdysozoa</taxon>
        <taxon>Arthropoda</taxon>
        <taxon>Chelicerata</taxon>
        <taxon>Arachnida</taxon>
        <taxon>Acari</taxon>
        <taxon>Acariformes</taxon>
        <taxon>Sarcoptiformes</taxon>
        <taxon>Oribatida</taxon>
        <taxon>Brachypylina</taxon>
        <taxon>Oppioidea</taxon>
        <taxon>Oppiidae</taxon>
        <taxon>Oppiella</taxon>
    </lineage>
</organism>
<protein>
    <recommendedName>
        <fullName evidence="2">Protein bicaudal C homolog 1 KH-like domain-containing protein</fullName>
    </recommendedName>
</protein>
<gene>
    <name evidence="3" type="ORF">ONB1V03_LOCUS8948</name>
</gene>
<evidence type="ECO:0000313" key="4">
    <source>
        <dbReference type="Proteomes" id="UP000728032"/>
    </source>
</evidence>
<name>A0A7R9M2C9_9ACAR</name>
<accession>A0A7R9M2C9</accession>
<dbReference type="EMBL" id="OC920198">
    <property type="protein sequence ID" value="CAD7652284.1"/>
    <property type="molecule type" value="Genomic_DNA"/>
</dbReference>
<evidence type="ECO:0000313" key="3">
    <source>
        <dbReference type="EMBL" id="CAD7652284.1"/>
    </source>
</evidence>
<reference evidence="3" key="1">
    <citation type="submission" date="2020-11" db="EMBL/GenBank/DDBJ databases">
        <authorList>
            <person name="Tran Van P."/>
        </authorList>
    </citation>
    <scope>NUCLEOTIDE SEQUENCE</scope>
</reference>
<dbReference type="AlphaFoldDB" id="A0A7R9M2C9"/>
<dbReference type="InterPro" id="IPR054727">
    <property type="entry name" value="BICC1_KH"/>
</dbReference>